<dbReference type="GO" id="GO:0000460">
    <property type="term" value="P:maturation of 5.8S rRNA"/>
    <property type="evidence" value="ECO:0007669"/>
    <property type="project" value="TreeGrafter"/>
</dbReference>
<comment type="subcellular location">
    <subcellularLocation>
        <location evidence="1">Nucleus</location>
    </subcellularLocation>
</comment>
<sequence length="294" mass="34142">MQQDDVIWGIINNSFCSFKVKTDTQKFCRNEYNLSGLCNRAACPLANSQYATVKEEKGVIYLYMKTVERAAFPNKLWQKVKLSKNLEKAMKQIDEHLIYWPKYIIHKSKQRLLRISQYLVRMRKLVLKRQKKLVPLGTKVERRETRREAKALIAARLDNAIESELLERLKKGTYGDIYNFPQMAFSKALEQEEVESESETEEGLKEGEEGSESEAEELEDEGESDVEYVMEDEIEEDISDLEDIDMSEALDNSDSDEELPQQSSSNIKNKRKPKVSIEYEIESEPSTSKQRLKS</sequence>
<dbReference type="AlphaFoldDB" id="A0A7J7KN91"/>
<feature type="compositionally biased region" description="Acidic residues" evidence="5">
    <location>
        <begin position="209"/>
        <end position="259"/>
    </location>
</feature>
<dbReference type="PANTHER" id="PTHR23405">
    <property type="entry name" value="MAINTENANCE OF KILLER 16 MAK16 PROTEIN-RELATED"/>
    <property type="match status" value="1"/>
</dbReference>
<dbReference type="GO" id="GO:0030687">
    <property type="term" value="C:preribosome, large subunit precursor"/>
    <property type="evidence" value="ECO:0007669"/>
    <property type="project" value="TreeGrafter"/>
</dbReference>
<keyword evidence="3 4" id="KW-0539">Nucleus</keyword>
<dbReference type="Pfam" id="PF04874">
    <property type="entry name" value="Mak16"/>
    <property type="match status" value="1"/>
</dbReference>
<feature type="compositionally biased region" description="Acidic residues" evidence="5">
    <location>
        <begin position="191"/>
        <end position="201"/>
    </location>
</feature>
<protein>
    <recommendedName>
        <fullName evidence="4">Protein MAK16 homolog</fullName>
    </recommendedName>
</protein>
<evidence type="ECO:0000256" key="4">
    <source>
        <dbReference type="PIRNR" id="PIRNR003352"/>
    </source>
</evidence>
<evidence type="ECO:0000313" key="7">
    <source>
        <dbReference type="EMBL" id="KAF6039617.1"/>
    </source>
</evidence>
<dbReference type="GO" id="GO:0005730">
    <property type="term" value="C:nucleolus"/>
    <property type="evidence" value="ECO:0007669"/>
    <property type="project" value="UniProtKB-UniRule"/>
</dbReference>
<dbReference type="InterPro" id="IPR029004">
    <property type="entry name" value="Ribosomal_eL28/Mak16"/>
</dbReference>
<dbReference type="Pfam" id="PF01778">
    <property type="entry name" value="Ribosomal_L28e"/>
    <property type="match status" value="1"/>
</dbReference>
<evidence type="ECO:0000256" key="3">
    <source>
        <dbReference type="ARBA" id="ARBA00023242"/>
    </source>
</evidence>
<name>A0A7J7KN91_BUGNE</name>
<gene>
    <name evidence="7" type="ORF">EB796_002077</name>
</gene>
<comment type="caution">
    <text evidence="7">The sequence shown here is derived from an EMBL/GenBank/DDBJ whole genome shotgun (WGS) entry which is preliminary data.</text>
</comment>
<comment type="similarity">
    <text evidence="2 4">Belongs to the MAK16 family.</text>
</comment>
<dbReference type="FunFam" id="3.30.390.110:FF:000001">
    <property type="entry name" value="Protein MAK16 homolog"/>
    <property type="match status" value="1"/>
</dbReference>
<dbReference type="Gene3D" id="3.30.390.110">
    <property type="match status" value="1"/>
</dbReference>
<reference evidence="7" key="1">
    <citation type="submission" date="2020-06" db="EMBL/GenBank/DDBJ databases">
        <title>Draft genome of Bugula neritina, a colonial animal packing powerful symbionts and potential medicines.</title>
        <authorList>
            <person name="Rayko M."/>
        </authorList>
    </citation>
    <scope>NUCLEOTIDE SEQUENCE [LARGE SCALE GENOMIC DNA]</scope>
    <source>
        <strain evidence="7">Kwan_BN1</strain>
    </source>
</reference>
<organism evidence="7 8">
    <name type="scientific">Bugula neritina</name>
    <name type="common">Brown bryozoan</name>
    <name type="synonym">Sertularia neritina</name>
    <dbReference type="NCBI Taxonomy" id="10212"/>
    <lineage>
        <taxon>Eukaryota</taxon>
        <taxon>Metazoa</taxon>
        <taxon>Spiralia</taxon>
        <taxon>Lophotrochozoa</taxon>
        <taxon>Bryozoa</taxon>
        <taxon>Gymnolaemata</taxon>
        <taxon>Cheilostomatida</taxon>
        <taxon>Flustrina</taxon>
        <taxon>Buguloidea</taxon>
        <taxon>Bugulidae</taxon>
        <taxon>Bugula</taxon>
    </lineage>
</organism>
<evidence type="ECO:0000256" key="1">
    <source>
        <dbReference type="ARBA" id="ARBA00004123"/>
    </source>
</evidence>
<evidence type="ECO:0000313" key="8">
    <source>
        <dbReference type="Proteomes" id="UP000593567"/>
    </source>
</evidence>
<dbReference type="Proteomes" id="UP000593567">
    <property type="component" value="Unassembled WGS sequence"/>
</dbReference>
<feature type="region of interest" description="Disordered" evidence="5">
    <location>
        <begin position="188"/>
        <end position="294"/>
    </location>
</feature>
<feature type="domain" description="Ribosomal eL28/Mak16" evidence="6">
    <location>
        <begin position="6"/>
        <end position="118"/>
    </location>
</feature>
<dbReference type="PIRSF" id="PIRSF003352">
    <property type="entry name" value="MAK16"/>
    <property type="match status" value="1"/>
</dbReference>
<feature type="compositionally biased region" description="Polar residues" evidence="5">
    <location>
        <begin position="284"/>
        <end position="294"/>
    </location>
</feature>
<evidence type="ECO:0000259" key="6">
    <source>
        <dbReference type="Pfam" id="PF01778"/>
    </source>
</evidence>
<accession>A0A7J7KN91</accession>
<dbReference type="OrthoDB" id="10251342at2759"/>
<keyword evidence="8" id="KW-1185">Reference proteome</keyword>
<proteinExistence type="inferred from homology"/>
<dbReference type="EMBL" id="VXIV02000229">
    <property type="protein sequence ID" value="KAF6039617.1"/>
    <property type="molecule type" value="Genomic_DNA"/>
</dbReference>
<dbReference type="PANTHER" id="PTHR23405:SF4">
    <property type="entry name" value="PROTEIN MAK16 HOMOLOG"/>
    <property type="match status" value="1"/>
</dbReference>
<evidence type="ECO:0000256" key="2">
    <source>
        <dbReference type="ARBA" id="ARBA00005514"/>
    </source>
</evidence>
<dbReference type="GO" id="GO:0000470">
    <property type="term" value="P:maturation of LSU-rRNA"/>
    <property type="evidence" value="ECO:0007669"/>
    <property type="project" value="TreeGrafter"/>
</dbReference>
<evidence type="ECO:0000256" key="5">
    <source>
        <dbReference type="SAM" id="MobiDB-lite"/>
    </source>
</evidence>
<dbReference type="InterPro" id="IPR006958">
    <property type="entry name" value="Mak16"/>
</dbReference>